<dbReference type="Proteomes" id="UP000326865">
    <property type="component" value="Unassembled WGS sequence"/>
</dbReference>
<protein>
    <submittedName>
        <fullName evidence="1">Uncharacterized protein</fullName>
    </submittedName>
</protein>
<comment type="caution">
    <text evidence="1">The sequence shown here is derived from an EMBL/GenBank/DDBJ whole genome shotgun (WGS) entry which is preliminary data.</text>
</comment>
<evidence type="ECO:0000313" key="1">
    <source>
        <dbReference type="EMBL" id="KAB7515601.1"/>
    </source>
</evidence>
<dbReference type="RefSeq" id="WP_152133525.1">
    <property type="nucleotide sequence ID" value="NZ_QKKZ01000001.1"/>
</dbReference>
<evidence type="ECO:0000313" key="2">
    <source>
        <dbReference type="Proteomes" id="UP000326865"/>
    </source>
</evidence>
<name>A0A5N5UCQ4_9EURY</name>
<keyword evidence="2" id="KW-1185">Reference proteome</keyword>
<reference evidence="1 2" key="1">
    <citation type="submission" date="2019-10" db="EMBL/GenBank/DDBJ databases">
        <title>Unraveling microbial dark matter from salterns through culturing: the case of the genus Halosegnis.</title>
        <authorList>
            <person name="Duran-Viseras A."/>
            <person name="Andrei A.-S."/>
            <person name="Vera-Gargallo B."/>
            <person name="Ghai R."/>
            <person name="Sanchez-Porro C."/>
            <person name="Ventosa A."/>
        </authorList>
    </citation>
    <scope>NUCLEOTIDE SEQUENCE [LARGE SCALE GENOMIC DNA]</scope>
    <source>
        <strain evidence="1 2">F18-79</strain>
    </source>
</reference>
<gene>
    <name evidence="1" type="ORF">DM867_00160</name>
</gene>
<dbReference type="EMBL" id="QKKZ01000001">
    <property type="protein sequence ID" value="KAB7515601.1"/>
    <property type="molecule type" value="Genomic_DNA"/>
</dbReference>
<proteinExistence type="predicted"/>
<organism evidence="1 2">
    <name type="scientific">Halosegnis rubeus</name>
    <dbReference type="NCBI Taxonomy" id="2212850"/>
    <lineage>
        <taxon>Archaea</taxon>
        <taxon>Methanobacteriati</taxon>
        <taxon>Methanobacteriota</taxon>
        <taxon>Stenosarchaea group</taxon>
        <taxon>Halobacteria</taxon>
        <taxon>Halobacteriales</taxon>
        <taxon>Natronomonadaceae</taxon>
        <taxon>Halosegnis</taxon>
    </lineage>
</organism>
<sequence>MRALVLAESSGTVNSDAETAVDYYQGNFLAVSQLIGGIKPYCDVETRIITDSNGLISGSSNVSEEPEQSNEDALEAATSLLIESSSDFHVVVILLTTDVFREVVAEHWDNIIEDVNEDAIWCLGTSRSGISDCDIDILKEDIRELFIYERVGVAPIDSDTRASLLASVESRAKELQ</sequence>
<accession>A0A5N5UCQ4</accession>
<dbReference type="AlphaFoldDB" id="A0A5N5UCQ4"/>